<reference evidence="1" key="1">
    <citation type="submission" date="2016-08" db="EMBL/GenBank/DDBJ databases">
        <authorList>
            <person name="Seilhamer J.J."/>
        </authorList>
    </citation>
    <scope>NUCLEOTIDE SEQUENCE</scope>
    <source>
        <strain evidence="1">86</strain>
    </source>
</reference>
<protein>
    <submittedName>
        <fullName evidence="1">Uncharacterized protein</fullName>
    </submittedName>
</protein>
<organism evidence="1">
    <name type="scientific">uncultured Sporomusa sp</name>
    <dbReference type="NCBI Taxonomy" id="307249"/>
    <lineage>
        <taxon>Bacteria</taxon>
        <taxon>Bacillati</taxon>
        <taxon>Bacillota</taxon>
        <taxon>Negativicutes</taxon>
        <taxon>Selenomonadales</taxon>
        <taxon>Sporomusaceae</taxon>
        <taxon>Sporomusa</taxon>
        <taxon>environmental samples</taxon>
    </lineage>
</organism>
<evidence type="ECO:0000313" key="1">
    <source>
        <dbReference type="EMBL" id="SCM83746.1"/>
    </source>
</evidence>
<sequence>MYSKGAFCCKSNRRIAPTQDYARNLLEISKGIGVFSVALSIDNKLKLVTRKILEKKSIDDVV</sequence>
<proteinExistence type="predicted"/>
<dbReference type="AlphaFoldDB" id="A0A212M1W1"/>
<dbReference type="EMBL" id="FMJE01000007">
    <property type="protein sequence ID" value="SCM83746.1"/>
    <property type="molecule type" value="Genomic_DNA"/>
</dbReference>
<accession>A0A212M1W1</accession>
<gene>
    <name evidence="1" type="ORF">KL86SPO_70604</name>
</gene>
<name>A0A212M1W1_9FIRM</name>